<name>A0A674MLG0_TAKRU</name>
<reference evidence="4" key="3">
    <citation type="submission" date="2025-09" db="UniProtKB">
        <authorList>
            <consortium name="Ensembl"/>
        </authorList>
    </citation>
    <scope>IDENTIFICATION</scope>
</reference>
<evidence type="ECO:0000313" key="5">
    <source>
        <dbReference type="Proteomes" id="UP000005226"/>
    </source>
</evidence>
<dbReference type="GO" id="GO:0097190">
    <property type="term" value="P:apoptotic signaling pathway"/>
    <property type="evidence" value="ECO:0007669"/>
    <property type="project" value="TreeGrafter"/>
</dbReference>
<dbReference type="GO" id="GO:0070513">
    <property type="term" value="F:death domain binding"/>
    <property type="evidence" value="ECO:0007669"/>
    <property type="project" value="TreeGrafter"/>
</dbReference>
<dbReference type="PANTHER" id="PTHR13177">
    <property type="entry name" value="DEATH-ASSOCIATED PROTEIN 1"/>
    <property type="match status" value="1"/>
</dbReference>
<gene>
    <name evidence="4" type="primary">dap</name>
</gene>
<dbReference type="OMA" id="QKHPHAP"/>
<reference evidence="4" key="2">
    <citation type="submission" date="2025-08" db="UniProtKB">
        <authorList>
            <consortium name="Ensembl"/>
        </authorList>
    </citation>
    <scope>IDENTIFICATION</scope>
</reference>
<organism evidence="4 5">
    <name type="scientific">Takifugu rubripes</name>
    <name type="common">Japanese pufferfish</name>
    <name type="synonym">Fugu rubripes</name>
    <dbReference type="NCBI Taxonomy" id="31033"/>
    <lineage>
        <taxon>Eukaryota</taxon>
        <taxon>Metazoa</taxon>
        <taxon>Chordata</taxon>
        <taxon>Craniata</taxon>
        <taxon>Vertebrata</taxon>
        <taxon>Euteleostomi</taxon>
        <taxon>Actinopterygii</taxon>
        <taxon>Neopterygii</taxon>
        <taxon>Teleostei</taxon>
        <taxon>Neoteleostei</taxon>
        <taxon>Acanthomorphata</taxon>
        <taxon>Eupercaria</taxon>
        <taxon>Tetraodontiformes</taxon>
        <taxon>Tetradontoidea</taxon>
        <taxon>Tetraodontidae</taxon>
        <taxon>Takifugu</taxon>
    </lineage>
</organism>
<reference evidence="4 5" key="1">
    <citation type="journal article" date="2011" name="Genome Biol. Evol.">
        <title>Integration of the genetic map and genome assembly of fugu facilitates insights into distinct features of genome evolution in teleosts and mammals.</title>
        <authorList>
            <person name="Kai W."/>
            <person name="Kikuchi K."/>
            <person name="Tohari S."/>
            <person name="Chew A.K."/>
            <person name="Tay A."/>
            <person name="Fujiwara A."/>
            <person name="Hosoya S."/>
            <person name="Suetake H."/>
            <person name="Naruse K."/>
            <person name="Brenner S."/>
            <person name="Suzuki Y."/>
            <person name="Venkatesh B."/>
        </authorList>
    </citation>
    <scope>NUCLEOTIDE SEQUENCE [LARGE SCALE GENOMIC DNA]</scope>
</reference>
<dbReference type="Ensembl" id="ENSTRUT00000071375.1">
    <property type="protein sequence ID" value="ENSTRUP00000061814.1"/>
    <property type="gene ID" value="ENSTRUG00000028849.1"/>
</dbReference>
<comment type="similarity">
    <text evidence="2">Belongs to the DAP-DAPL1 family.</text>
</comment>
<dbReference type="AlphaFoldDB" id="A0A674MLG0"/>
<evidence type="ECO:0000256" key="1">
    <source>
        <dbReference type="ARBA" id="ARBA00022845"/>
    </source>
</evidence>
<dbReference type="GO" id="GO:0010507">
    <property type="term" value="P:negative regulation of autophagy"/>
    <property type="evidence" value="ECO:0007669"/>
    <property type="project" value="TreeGrafter"/>
</dbReference>
<dbReference type="InterPro" id="IPR024130">
    <property type="entry name" value="DAP1/DAPL1"/>
</dbReference>
<proteinExistence type="inferred from homology"/>
<dbReference type="InParanoid" id="A0A674MLG0"/>
<dbReference type="GeneTree" id="ENSGT00940000154574"/>
<dbReference type="Proteomes" id="UP000005226">
    <property type="component" value="Chromosome 10"/>
</dbReference>
<dbReference type="PANTHER" id="PTHR13177:SF3">
    <property type="entry name" value="DEATH-ASSOCIATED PROTEIN 1"/>
    <property type="match status" value="1"/>
</dbReference>
<dbReference type="GO" id="GO:0006417">
    <property type="term" value="P:regulation of translation"/>
    <property type="evidence" value="ECO:0007669"/>
    <property type="project" value="UniProtKB-KW"/>
</dbReference>
<evidence type="ECO:0000256" key="3">
    <source>
        <dbReference type="SAM" id="MobiDB-lite"/>
    </source>
</evidence>
<protein>
    <submittedName>
        <fullName evidence="4">Death-associated protein</fullName>
    </submittedName>
</protein>
<dbReference type="Pfam" id="PF15228">
    <property type="entry name" value="DAP"/>
    <property type="match status" value="1"/>
</dbReference>
<accession>A0A674MLG0</accession>
<sequence length="169" mass="18218">MSSPPKDKVETKGGHAPAVKAGGMRIVQKHQPTAAPEPPQKDDDEEEYVASSPPKIPVVVSGVVTKGDKDFTPAAAQVAHQKPQPGVPKHAPIQHIKPQIHQPRNRKKQPRFQLDMSPSAAGALYYIRPASDGHVVLGTFKLAAAGWDWSFLLPSGILMMMNVTPLCGR</sequence>
<dbReference type="GO" id="GO:0034198">
    <property type="term" value="P:cellular response to amino acid starvation"/>
    <property type="evidence" value="ECO:0007669"/>
    <property type="project" value="TreeGrafter"/>
</dbReference>
<keyword evidence="1" id="KW-0810">Translation regulation</keyword>
<keyword evidence="5" id="KW-1185">Reference proteome</keyword>
<feature type="region of interest" description="Disordered" evidence="3">
    <location>
        <begin position="1"/>
        <end position="54"/>
    </location>
</feature>
<feature type="region of interest" description="Disordered" evidence="3">
    <location>
        <begin position="75"/>
        <end position="111"/>
    </location>
</feature>
<feature type="compositionally biased region" description="Basic and acidic residues" evidence="3">
    <location>
        <begin position="1"/>
        <end position="13"/>
    </location>
</feature>
<evidence type="ECO:0000313" key="4">
    <source>
        <dbReference type="Ensembl" id="ENSTRUP00000061814.1"/>
    </source>
</evidence>
<evidence type="ECO:0000256" key="2">
    <source>
        <dbReference type="ARBA" id="ARBA00038025"/>
    </source>
</evidence>